<reference evidence="1 2" key="1">
    <citation type="submission" date="2020-06" db="EMBL/GenBank/DDBJ databases">
        <title>Whole-genome sequencing of blaNDM-5 positive Escherichia coli isolated from a Japanese patient with no history of travel abroad.</title>
        <authorList>
            <person name="Ito Y."/>
            <person name="Aoki K."/>
            <person name="Nakayama N."/>
            <person name="Ohtsuka M."/>
            <person name="Ota M."/>
            <person name="Kaneko N."/>
            <person name="Yoshida M."/>
            <person name="Ishii Y."/>
            <person name="Tateda K."/>
            <person name="Matsuse H."/>
        </authorList>
    </citation>
    <scope>NUCLEOTIDE SEQUENCE [LARGE SCALE GENOMIC DNA]</scope>
    <source>
        <strain evidence="1 2">TUM18780</strain>
    </source>
</reference>
<dbReference type="EMBL" id="AP023197">
    <property type="protein sequence ID" value="BCG38214.1"/>
    <property type="molecule type" value="Genomic_DNA"/>
</dbReference>
<gene>
    <name evidence="1" type="ORF">TUM18780_33760</name>
</gene>
<accession>A0ABC8E6B6</accession>
<dbReference type="Proteomes" id="UP000509260">
    <property type="component" value="Chromosome"/>
</dbReference>
<evidence type="ECO:0000313" key="1">
    <source>
        <dbReference type="EMBL" id="BCG38214.1"/>
    </source>
</evidence>
<name>A0ABC8E6B6_ECOLX</name>
<evidence type="ECO:0000313" key="2">
    <source>
        <dbReference type="Proteomes" id="UP000509260"/>
    </source>
</evidence>
<sequence length="153" mass="17185">MSVEHVISIANTSGGFSGLKHAEILPVMDSYSVFMKEVNNRTKTIVMSERFPEKQKKVLSLLLAGHSWEYSAQFLKTGIRQIWLAEQSLKKRWGIPDSMSLREALLLSSNKFHGDGNALEKTNAMTLRENGNTNRYSVVVNAGTQALSLHKYK</sequence>
<protein>
    <recommendedName>
        <fullName evidence="3">Cytoplasmic protein</fullName>
    </recommendedName>
</protein>
<evidence type="ECO:0008006" key="3">
    <source>
        <dbReference type="Google" id="ProtNLM"/>
    </source>
</evidence>
<proteinExistence type="predicted"/>
<organism evidence="1 2">
    <name type="scientific">Escherichia coli</name>
    <dbReference type="NCBI Taxonomy" id="562"/>
    <lineage>
        <taxon>Bacteria</taxon>
        <taxon>Pseudomonadati</taxon>
        <taxon>Pseudomonadota</taxon>
        <taxon>Gammaproteobacteria</taxon>
        <taxon>Enterobacterales</taxon>
        <taxon>Enterobacteriaceae</taxon>
        <taxon>Escherichia</taxon>
    </lineage>
</organism>
<dbReference type="AlphaFoldDB" id="A0ABC8E6B6"/>